<accession>A0ACA9SCU8</accession>
<evidence type="ECO:0000313" key="2">
    <source>
        <dbReference type="Proteomes" id="UP000789920"/>
    </source>
</evidence>
<reference evidence="1" key="1">
    <citation type="submission" date="2021-06" db="EMBL/GenBank/DDBJ databases">
        <authorList>
            <person name="Kallberg Y."/>
            <person name="Tangrot J."/>
            <person name="Rosling A."/>
        </authorList>
    </citation>
    <scope>NUCLEOTIDE SEQUENCE</scope>
    <source>
        <strain evidence="1">MA461A</strain>
    </source>
</reference>
<sequence length="97" mass="11800">MYNSLFLVCWSLYPKYILAKAVRPELSTIIKKEASHLFKHLFPNKDVRRFRMQLIDWSNKVYPFDFEGNWDDYLIKDPVYFWNNFRNEVPELALFAS</sequence>
<dbReference type="Proteomes" id="UP000789920">
    <property type="component" value="Unassembled WGS sequence"/>
</dbReference>
<keyword evidence="2" id="KW-1185">Reference proteome</keyword>
<organism evidence="1 2">
    <name type="scientific">Racocetra persica</name>
    <dbReference type="NCBI Taxonomy" id="160502"/>
    <lineage>
        <taxon>Eukaryota</taxon>
        <taxon>Fungi</taxon>
        <taxon>Fungi incertae sedis</taxon>
        <taxon>Mucoromycota</taxon>
        <taxon>Glomeromycotina</taxon>
        <taxon>Glomeromycetes</taxon>
        <taxon>Diversisporales</taxon>
        <taxon>Gigasporaceae</taxon>
        <taxon>Racocetra</taxon>
    </lineage>
</organism>
<feature type="non-terminal residue" evidence="1">
    <location>
        <position position="1"/>
    </location>
</feature>
<proteinExistence type="predicted"/>
<dbReference type="EMBL" id="CAJVQC010112806">
    <property type="protein sequence ID" value="CAG8835794.1"/>
    <property type="molecule type" value="Genomic_DNA"/>
</dbReference>
<gene>
    <name evidence="1" type="ORF">RPERSI_LOCUS29682</name>
</gene>
<name>A0ACA9SCU8_9GLOM</name>
<comment type="caution">
    <text evidence="1">The sequence shown here is derived from an EMBL/GenBank/DDBJ whole genome shotgun (WGS) entry which is preliminary data.</text>
</comment>
<evidence type="ECO:0000313" key="1">
    <source>
        <dbReference type="EMBL" id="CAG8835794.1"/>
    </source>
</evidence>
<protein>
    <submittedName>
        <fullName evidence="1">28140_t:CDS:1</fullName>
    </submittedName>
</protein>